<organism evidence="1 2">
    <name type="scientific">Candidatus Liptonbacteria bacterium RIFCSPLOWO2_01_FULL_52_25</name>
    <dbReference type="NCBI Taxonomy" id="1798650"/>
    <lineage>
        <taxon>Bacteria</taxon>
        <taxon>Candidatus Liptoniibacteriota</taxon>
    </lineage>
</organism>
<sequence>MKRITTVFAIISIFAIAGCGGRQKQAEKDSSAGTKTQERIVRSPGRGIVQEKRKFPVTVNYDLTIEQAVAAGTYFSVDPDLTSKQFPRTRRGVESVDIALVCFADEVGSDAAARELEGFSFRSANVRELLAFGATYPKFQEENSIMALEGSPDGRKGLRLYGSPGERNVTLYWGDTTFPDECFSAVSSARSRLRKTAPP</sequence>
<comment type="caution">
    <text evidence="1">The sequence shown here is derived from an EMBL/GenBank/DDBJ whole genome shotgun (WGS) entry which is preliminary data.</text>
</comment>
<proteinExistence type="predicted"/>
<dbReference type="PROSITE" id="PS51257">
    <property type="entry name" value="PROKAR_LIPOPROTEIN"/>
    <property type="match status" value="1"/>
</dbReference>
<accession>A0A1G2CFT1</accession>
<reference evidence="1 2" key="1">
    <citation type="journal article" date="2016" name="Nat. Commun.">
        <title>Thousands of microbial genomes shed light on interconnected biogeochemical processes in an aquifer system.</title>
        <authorList>
            <person name="Anantharaman K."/>
            <person name="Brown C.T."/>
            <person name="Hug L.A."/>
            <person name="Sharon I."/>
            <person name="Castelle C.J."/>
            <person name="Probst A.J."/>
            <person name="Thomas B.C."/>
            <person name="Singh A."/>
            <person name="Wilkins M.J."/>
            <person name="Karaoz U."/>
            <person name="Brodie E.L."/>
            <person name="Williams K.H."/>
            <person name="Hubbard S.S."/>
            <person name="Banfield J.F."/>
        </authorList>
    </citation>
    <scope>NUCLEOTIDE SEQUENCE [LARGE SCALE GENOMIC DNA]</scope>
</reference>
<dbReference type="Proteomes" id="UP000178880">
    <property type="component" value="Unassembled WGS sequence"/>
</dbReference>
<dbReference type="EMBL" id="MHLA01000005">
    <property type="protein sequence ID" value="OGZ00245.1"/>
    <property type="molecule type" value="Genomic_DNA"/>
</dbReference>
<evidence type="ECO:0000313" key="1">
    <source>
        <dbReference type="EMBL" id="OGZ00245.1"/>
    </source>
</evidence>
<dbReference type="STRING" id="1798650.A2945_04425"/>
<dbReference type="AlphaFoldDB" id="A0A1G2CFT1"/>
<gene>
    <name evidence="1" type="ORF">A2945_04425</name>
</gene>
<evidence type="ECO:0000313" key="2">
    <source>
        <dbReference type="Proteomes" id="UP000178880"/>
    </source>
</evidence>
<protein>
    <submittedName>
        <fullName evidence="1">Uncharacterized protein</fullName>
    </submittedName>
</protein>
<name>A0A1G2CFT1_9BACT</name>